<comment type="caution">
    <text evidence="1">The sequence shown here is derived from an EMBL/GenBank/DDBJ whole genome shotgun (WGS) entry which is preliminary data.</text>
</comment>
<accession>A0AA38YAB1</accession>
<dbReference type="AlphaFoldDB" id="A0AA38YAB1"/>
<reference evidence="1" key="1">
    <citation type="submission" date="2022-10" db="EMBL/GenBank/DDBJ databases">
        <title>Culturing micro-colonial fungi from biological soil crusts in the Mojave desert and describing Neophaeococcomyces mojavensis, and introducing the new genera and species Taxawa tesnikishii.</title>
        <authorList>
            <person name="Kurbessoian T."/>
            <person name="Stajich J.E."/>
        </authorList>
    </citation>
    <scope>NUCLEOTIDE SEQUENCE</scope>
    <source>
        <strain evidence="1">TK_35</strain>
    </source>
</reference>
<sequence length="258" mass="28848">MLVPFDGAHESKEDQEAAARAIFVEALKQIRHESRQVTNDGSLRIGTTSMSHHFMTYSPAFEAIFSAVQEVEPAATHIVRFRPSHYGAMLTYPPNYCLGKWGSRGPPEDDNPYVLMFEQDFNDRLRVSVAEVGRYGPSIRRKETVHWLIHEDDLIATIWRQLYRTTTPNEIAAIIISAEDALADTSNIDRALEITLPELVPSPSWCPRYKPPKVGDTMSLRSVLAVSLVILPSGQNLPSLAIQCILQPMMSCNAVRGT</sequence>
<dbReference type="EMBL" id="JAPDRN010000013">
    <property type="protein sequence ID" value="KAJ9640873.1"/>
    <property type="molecule type" value="Genomic_DNA"/>
</dbReference>
<gene>
    <name evidence="1" type="ORF">H2204_003162</name>
</gene>
<keyword evidence="2" id="KW-1185">Reference proteome</keyword>
<evidence type="ECO:0000313" key="2">
    <source>
        <dbReference type="Proteomes" id="UP001172681"/>
    </source>
</evidence>
<dbReference type="Proteomes" id="UP001172681">
    <property type="component" value="Unassembled WGS sequence"/>
</dbReference>
<protein>
    <submittedName>
        <fullName evidence="1">Uncharacterized protein</fullName>
    </submittedName>
</protein>
<proteinExistence type="predicted"/>
<organism evidence="1 2">
    <name type="scientific">Knufia peltigerae</name>
    <dbReference type="NCBI Taxonomy" id="1002370"/>
    <lineage>
        <taxon>Eukaryota</taxon>
        <taxon>Fungi</taxon>
        <taxon>Dikarya</taxon>
        <taxon>Ascomycota</taxon>
        <taxon>Pezizomycotina</taxon>
        <taxon>Eurotiomycetes</taxon>
        <taxon>Chaetothyriomycetidae</taxon>
        <taxon>Chaetothyriales</taxon>
        <taxon>Trichomeriaceae</taxon>
        <taxon>Knufia</taxon>
    </lineage>
</organism>
<evidence type="ECO:0000313" key="1">
    <source>
        <dbReference type="EMBL" id="KAJ9640873.1"/>
    </source>
</evidence>
<name>A0AA38YAB1_9EURO</name>